<keyword evidence="5" id="KW-0575">Peroxidase</keyword>
<dbReference type="SUPFAM" id="SSF46626">
    <property type="entry name" value="Cytochrome c"/>
    <property type="match status" value="2"/>
</dbReference>
<evidence type="ECO:0000256" key="1">
    <source>
        <dbReference type="ARBA" id="ARBA00004196"/>
    </source>
</evidence>
<protein>
    <submittedName>
        <fullName evidence="5">Cytochrome C peroxidase</fullName>
    </submittedName>
</protein>
<name>A0A177P7J3_9GAMM</name>
<dbReference type="InterPro" id="IPR036909">
    <property type="entry name" value="Cyt_c-like_dom_sf"/>
</dbReference>
<dbReference type="PANTHER" id="PTHR30600">
    <property type="entry name" value="CYTOCHROME C PEROXIDASE-RELATED"/>
    <property type="match status" value="1"/>
</dbReference>
<comment type="subcellular location">
    <subcellularLocation>
        <location evidence="1">Cell envelope</location>
    </subcellularLocation>
</comment>
<dbReference type="AlphaFoldDB" id="A0A177P7J3"/>
<feature type="domain" description="Di-haem cytochrome c peroxidase" evidence="4">
    <location>
        <begin position="184"/>
        <end position="377"/>
    </location>
</feature>
<dbReference type="EMBL" id="LUUK01000039">
    <property type="protein sequence ID" value="OAI25399.1"/>
    <property type="molecule type" value="Genomic_DNA"/>
</dbReference>
<dbReference type="GO" id="GO:0030313">
    <property type="term" value="C:cell envelope"/>
    <property type="evidence" value="ECO:0007669"/>
    <property type="project" value="UniProtKB-SubCell"/>
</dbReference>
<dbReference type="InterPro" id="IPR004852">
    <property type="entry name" value="Di-haem_cyt_c_peroxidsae"/>
</dbReference>
<keyword evidence="2" id="KW-0560">Oxidoreductase</keyword>
<dbReference type="STRING" id="702114.A1355_19795"/>
<dbReference type="GO" id="GO:0004130">
    <property type="term" value="F:cytochrome-c peroxidase activity"/>
    <property type="evidence" value="ECO:0007669"/>
    <property type="project" value="TreeGrafter"/>
</dbReference>
<keyword evidence="6" id="KW-1185">Reference proteome</keyword>
<evidence type="ECO:0000313" key="6">
    <source>
        <dbReference type="Proteomes" id="UP000077628"/>
    </source>
</evidence>
<evidence type="ECO:0000313" key="5">
    <source>
        <dbReference type="EMBL" id="OAI25399.1"/>
    </source>
</evidence>
<accession>A0A177P7J3</accession>
<gene>
    <name evidence="5" type="ORF">A1355_19795</name>
</gene>
<comment type="caution">
    <text evidence="5">The sequence shown here is derived from an EMBL/GenBank/DDBJ whole genome shotgun (WGS) entry which is preliminary data.</text>
</comment>
<feature type="chain" id="PRO_5008069995" evidence="3">
    <location>
        <begin position="23"/>
        <end position="756"/>
    </location>
</feature>
<dbReference type="RefSeq" id="WP_064025128.1">
    <property type="nucleotide sequence ID" value="NZ_LUUK01000039.1"/>
</dbReference>
<proteinExistence type="predicted"/>
<evidence type="ECO:0000256" key="3">
    <source>
        <dbReference type="SAM" id="SignalP"/>
    </source>
</evidence>
<organism evidence="5 6">
    <name type="scientific">Methylomonas koyamae</name>
    <dbReference type="NCBI Taxonomy" id="702114"/>
    <lineage>
        <taxon>Bacteria</taxon>
        <taxon>Pseudomonadati</taxon>
        <taxon>Pseudomonadota</taxon>
        <taxon>Gammaproteobacteria</taxon>
        <taxon>Methylococcales</taxon>
        <taxon>Methylococcaceae</taxon>
        <taxon>Methylomonas</taxon>
    </lineage>
</organism>
<dbReference type="Pfam" id="PF03150">
    <property type="entry name" value="CCP_MauG"/>
    <property type="match status" value="1"/>
</dbReference>
<dbReference type="GO" id="GO:0009055">
    <property type="term" value="F:electron transfer activity"/>
    <property type="evidence" value="ECO:0007669"/>
    <property type="project" value="InterPro"/>
</dbReference>
<dbReference type="Proteomes" id="UP000077628">
    <property type="component" value="Unassembled WGS sequence"/>
</dbReference>
<feature type="signal peptide" evidence="3">
    <location>
        <begin position="1"/>
        <end position="22"/>
    </location>
</feature>
<dbReference type="Gene3D" id="1.10.760.10">
    <property type="entry name" value="Cytochrome c-like domain"/>
    <property type="match status" value="2"/>
</dbReference>
<dbReference type="GO" id="GO:0020037">
    <property type="term" value="F:heme binding"/>
    <property type="evidence" value="ECO:0007669"/>
    <property type="project" value="InterPro"/>
</dbReference>
<reference evidence="6" key="1">
    <citation type="submission" date="2016-03" db="EMBL/GenBank/DDBJ databases">
        <authorList>
            <person name="Heylen K."/>
            <person name="De Vos P."/>
            <person name="Vekeman B."/>
        </authorList>
    </citation>
    <scope>NUCLEOTIDE SEQUENCE [LARGE SCALE GENOMIC DNA]</scope>
    <source>
        <strain evidence="6">R-45383</strain>
    </source>
</reference>
<sequence>MKFFVKLQIALLLGAMVRPALAHGPVPVSLRNVPVPPVPGLLDGGDPIVVDKNAAIALGKALFWDTNLGSDGMACGSCHFHAGADGRVKNQINPGAKSTRPSGQTFDTLASGGGGPNHTLSLSDFPLHQLSNPADQFSDVISTTDDVVASSGTFSGTFKSSSRLTGGNDDCARGADPVFNVNHVGTRRVEPRNAPTVINSVFNFRNFWDGRANNIFNGSSPWGDRDPDAGVWVKLNARSVEKQKLRLVNSSLASLATGPALSDTEMSCQKRKWSDIGRKLLQRQPLQNQKVHPEDSVLGPLSLSSAGNLKPGLNTTYKNLIIKAFNAKYWAFSGTGPFGAPTGQTPYSQMEANFSMFFGLALQLYQSTLISDQSPFDLSPLNAQLRPTWTNVNGATPAETTALRASLTRGNGVFFNNHCNLCHTGPTMSLAALASSAALLTPTEGKTFGPDATPIAYGPNAFGPNNAVRYAGLTRYVNVVTRDYAANTTPTLMDLGFVNTGVADPDDDPGVGGVDDFGNPLSFSAQYVNYVLGETAGIKDNVVTTTRACDFLAGFAVNTSYVSPSYFTTVDDLIADGSKEGVLRNVNCADPAWAYLPSVAAARAAVGGPKLAVATYAAFKVPTLRNIELTGPYMHNGGMATLEQVIEFYTRHGNFYNDNLHEQINTIASDLNTATNRADLIAFLKSFTDERVRYQKAPFDHPEVVVPNGHVGDAGLVTAGNPLLANFAKDEVMVVPAVGASGSTEPTLRFDQLLAQ</sequence>
<evidence type="ECO:0000259" key="4">
    <source>
        <dbReference type="Pfam" id="PF03150"/>
    </source>
</evidence>
<evidence type="ECO:0000256" key="2">
    <source>
        <dbReference type="ARBA" id="ARBA00023002"/>
    </source>
</evidence>
<dbReference type="InterPro" id="IPR051395">
    <property type="entry name" value="Cytochrome_c_Peroxidase/MauG"/>
</dbReference>
<keyword evidence="3" id="KW-0732">Signal</keyword>